<dbReference type="InterPro" id="IPR046288">
    <property type="entry name" value="DUF6325"/>
</dbReference>
<accession>A0A1H6WZF1</accession>
<dbReference type="RefSeq" id="WP_042213944.1">
    <property type="nucleotide sequence ID" value="NZ_BBLU01000005.1"/>
</dbReference>
<evidence type="ECO:0000313" key="2">
    <source>
        <dbReference type="Proteomes" id="UP000183315"/>
    </source>
</evidence>
<reference evidence="2" key="1">
    <citation type="submission" date="2016-10" db="EMBL/GenBank/DDBJ databases">
        <authorList>
            <person name="Varghese N."/>
        </authorList>
    </citation>
    <scope>NUCLEOTIDE SEQUENCE [LARGE SCALE GENOMIC DNA]</scope>
    <source>
        <strain evidence="2">DSM 24868</strain>
    </source>
</reference>
<sequence>MIGPVEIVTIAFPEDRFDGSILPELTRLVETGTISLVDAVIVRKDTDENVEIIELSEVTDDPDVTALSGLLARMDGLLSDEDAEIVVEALPPGGTAAILCFEHSWVVPLRDAIAANGGELLDTVRVPGTVVQEVLDAVGAEA</sequence>
<dbReference type="OrthoDB" id="1779644at2"/>
<dbReference type="Proteomes" id="UP000183315">
    <property type="component" value="Unassembled WGS sequence"/>
</dbReference>
<keyword evidence="2" id="KW-1185">Reference proteome</keyword>
<protein>
    <recommendedName>
        <fullName evidence="3">DUF1269 domain-containing protein</fullName>
    </recommendedName>
</protein>
<gene>
    <name evidence="1" type="ORF">SAMN05421637_1210</name>
</gene>
<proteinExistence type="predicted"/>
<evidence type="ECO:0008006" key="3">
    <source>
        <dbReference type="Google" id="ProtNLM"/>
    </source>
</evidence>
<evidence type="ECO:0000313" key="1">
    <source>
        <dbReference type="EMBL" id="SEJ22178.1"/>
    </source>
</evidence>
<organism evidence="1 2">
    <name type="scientific">Demequina mangrovi</name>
    <dbReference type="NCBI Taxonomy" id="1043493"/>
    <lineage>
        <taxon>Bacteria</taxon>
        <taxon>Bacillati</taxon>
        <taxon>Actinomycetota</taxon>
        <taxon>Actinomycetes</taxon>
        <taxon>Micrococcales</taxon>
        <taxon>Demequinaceae</taxon>
        <taxon>Demequina</taxon>
    </lineage>
</organism>
<name>A0A1H6WZF1_9MICO</name>
<dbReference type="STRING" id="1043493.SAMN05421637_1210"/>
<dbReference type="EMBL" id="FNZI01000002">
    <property type="protein sequence ID" value="SEJ22178.1"/>
    <property type="molecule type" value="Genomic_DNA"/>
</dbReference>
<dbReference type="Pfam" id="PF19850">
    <property type="entry name" value="DUF6325"/>
    <property type="match status" value="1"/>
</dbReference>
<dbReference type="eggNOG" id="COG4803">
    <property type="taxonomic scope" value="Bacteria"/>
</dbReference>
<dbReference type="AlphaFoldDB" id="A0A1H6WZF1"/>